<keyword evidence="4 6" id="KW-1133">Transmembrane helix</keyword>
<keyword evidence="3 6" id="KW-0812">Transmembrane</keyword>
<keyword evidence="5 6" id="KW-0472">Membrane</keyword>
<dbReference type="InterPro" id="IPR015414">
    <property type="entry name" value="TMEM64"/>
</dbReference>
<sequence>MKQLFSLVLSGLIIFMGFTQKEIMLDLIQEGGGIAGVVSILFVAVLVFFPFIPYPVLAGILGSVAGVVNGTLISLIGILIGTTLMFYLSRYGFQSWSQRMLTKYPKAIEYERYFEKNAFLGILFVRLLPVVPSPVVNVLSGISKVNFLVFVFATLLGKLPAIFTFTIAGSIFEGNRLLSISIYGVYFLIIAAAASMHFYKKKSSLIIPSEKQVNT</sequence>
<dbReference type="InterPro" id="IPR032816">
    <property type="entry name" value="VTT_dom"/>
</dbReference>
<comment type="subcellular location">
    <subcellularLocation>
        <location evidence="1 6">Cell membrane</location>
        <topology evidence="1 6">Multi-pass membrane protein</topology>
    </subcellularLocation>
</comment>
<gene>
    <name evidence="8" type="ORF">FZC78_08425</name>
</gene>
<feature type="domain" description="VTT" evidence="7">
    <location>
        <begin position="52"/>
        <end position="170"/>
    </location>
</feature>
<evidence type="ECO:0000256" key="2">
    <source>
        <dbReference type="ARBA" id="ARBA00022475"/>
    </source>
</evidence>
<dbReference type="PANTHER" id="PTHR12677">
    <property type="entry name" value="GOLGI APPARATUS MEMBRANE PROTEIN TVP38-RELATED"/>
    <property type="match status" value="1"/>
</dbReference>
<accession>A0A5D4NXC7</accession>
<feature type="transmembrane region" description="Helical" evidence="6">
    <location>
        <begin position="64"/>
        <end position="88"/>
    </location>
</feature>
<name>A0A5D4NXC7_9BACI</name>
<dbReference type="EMBL" id="VTEI01000003">
    <property type="protein sequence ID" value="TYS18128.1"/>
    <property type="molecule type" value="Genomic_DNA"/>
</dbReference>
<dbReference type="Proteomes" id="UP000322267">
    <property type="component" value="Unassembled WGS sequence"/>
</dbReference>
<dbReference type="Pfam" id="PF09335">
    <property type="entry name" value="VTT_dom"/>
    <property type="match status" value="1"/>
</dbReference>
<evidence type="ECO:0000259" key="7">
    <source>
        <dbReference type="Pfam" id="PF09335"/>
    </source>
</evidence>
<dbReference type="GO" id="GO:0005886">
    <property type="term" value="C:plasma membrane"/>
    <property type="evidence" value="ECO:0007669"/>
    <property type="project" value="UniProtKB-SubCell"/>
</dbReference>
<feature type="transmembrane region" description="Helical" evidence="6">
    <location>
        <begin position="31"/>
        <end position="52"/>
    </location>
</feature>
<evidence type="ECO:0000256" key="5">
    <source>
        <dbReference type="ARBA" id="ARBA00023136"/>
    </source>
</evidence>
<dbReference type="AlphaFoldDB" id="A0A5D4NXC7"/>
<evidence type="ECO:0000256" key="1">
    <source>
        <dbReference type="ARBA" id="ARBA00004651"/>
    </source>
</evidence>
<evidence type="ECO:0000256" key="3">
    <source>
        <dbReference type="ARBA" id="ARBA00022692"/>
    </source>
</evidence>
<keyword evidence="2 6" id="KW-1003">Cell membrane</keyword>
<evidence type="ECO:0000256" key="6">
    <source>
        <dbReference type="RuleBase" id="RU366058"/>
    </source>
</evidence>
<comment type="caution">
    <text evidence="8">The sequence shown here is derived from an EMBL/GenBank/DDBJ whole genome shotgun (WGS) entry which is preliminary data.</text>
</comment>
<feature type="transmembrane region" description="Helical" evidence="6">
    <location>
        <begin position="178"/>
        <end position="199"/>
    </location>
</feature>
<comment type="similarity">
    <text evidence="6">Belongs to the TVP38/TMEM64 family.</text>
</comment>
<evidence type="ECO:0000256" key="4">
    <source>
        <dbReference type="ARBA" id="ARBA00022989"/>
    </source>
</evidence>
<dbReference type="PANTHER" id="PTHR12677:SF59">
    <property type="entry name" value="GOLGI APPARATUS MEMBRANE PROTEIN TVP38-RELATED"/>
    <property type="match status" value="1"/>
</dbReference>
<proteinExistence type="inferred from homology"/>
<evidence type="ECO:0000313" key="9">
    <source>
        <dbReference type="Proteomes" id="UP000322267"/>
    </source>
</evidence>
<protein>
    <recommendedName>
        <fullName evidence="6">TVP38/TMEM64 family membrane protein</fullName>
    </recommendedName>
</protein>
<dbReference type="OrthoDB" id="2381682at2"/>
<feature type="transmembrane region" description="Helical" evidence="6">
    <location>
        <begin position="118"/>
        <end position="140"/>
    </location>
</feature>
<reference evidence="8 9" key="1">
    <citation type="submission" date="2019-08" db="EMBL/GenBank/DDBJ databases">
        <title>Bacillus genomes from the desert of Cuatro Cienegas, Coahuila.</title>
        <authorList>
            <person name="Olmedo-Alvarez G."/>
        </authorList>
    </citation>
    <scope>NUCLEOTIDE SEQUENCE [LARGE SCALE GENOMIC DNA]</scope>
    <source>
        <strain evidence="8 9">CH34_1T</strain>
    </source>
</reference>
<evidence type="ECO:0000313" key="8">
    <source>
        <dbReference type="EMBL" id="TYS18128.1"/>
    </source>
</evidence>
<feature type="transmembrane region" description="Helical" evidence="6">
    <location>
        <begin position="147"/>
        <end position="172"/>
    </location>
</feature>
<organism evidence="8 9">
    <name type="scientific">Rossellomorea vietnamensis</name>
    <dbReference type="NCBI Taxonomy" id="218284"/>
    <lineage>
        <taxon>Bacteria</taxon>
        <taxon>Bacillati</taxon>
        <taxon>Bacillota</taxon>
        <taxon>Bacilli</taxon>
        <taxon>Bacillales</taxon>
        <taxon>Bacillaceae</taxon>
        <taxon>Rossellomorea</taxon>
    </lineage>
</organism>